<protein>
    <submittedName>
        <fullName evidence="2">Uncharacterized protein</fullName>
    </submittedName>
</protein>
<feature type="transmembrane region" description="Helical" evidence="1">
    <location>
        <begin position="6"/>
        <end position="24"/>
    </location>
</feature>
<name>A0A6H0A0K8_LYSSH</name>
<evidence type="ECO:0000313" key="2">
    <source>
        <dbReference type="EMBL" id="QIS31204.1"/>
    </source>
</evidence>
<sequence>MKNLKLIGILVVLLGFILASFMFIKRWLYIKKCNSLIDGSVKYGYDMCHMVLEGESPTNWIAIFGGMLLLTMISGLIIFALWLPFGVTQTVREVRHYMKRK</sequence>
<keyword evidence="1" id="KW-1133">Transmembrane helix</keyword>
<feature type="transmembrane region" description="Helical" evidence="1">
    <location>
        <begin position="60"/>
        <end position="83"/>
    </location>
</feature>
<keyword evidence="1" id="KW-0472">Membrane</keyword>
<dbReference type="EMBL" id="MT075580">
    <property type="protein sequence ID" value="QIS31204.1"/>
    <property type="molecule type" value="Genomic_DNA"/>
</dbReference>
<evidence type="ECO:0000256" key="1">
    <source>
        <dbReference type="SAM" id="Phobius"/>
    </source>
</evidence>
<dbReference type="RefSeq" id="WP_031417289.1">
    <property type="nucleotide sequence ID" value="NZ_CP064071.1"/>
</dbReference>
<dbReference type="AlphaFoldDB" id="A0A6H0A0K8"/>
<keyword evidence="1" id="KW-0812">Transmembrane</keyword>
<accession>A0A6H0A0K8</accession>
<keyword evidence="2" id="KW-0614">Plasmid</keyword>
<reference evidence="2" key="1">
    <citation type="submission" date="2020-02" db="EMBL/GenBank/DDBJ databases">
        <authorList>
            <person name="Hu X."/>
            <person name="Yuan Z."/>
            <person name="Cheng J."/>
            <person name="Geng P."/>
        </authorList>
    </citation>
    <scope>NUCLEOTIDE SEQUENCE</scope>
    <source>
        <strain evidence="2">SSII-1</strain>
        <plasmid evidence="2">pSSII-1</plasmid>
    </source>
</reference>
<geneLocation type="plasmid" evidence="2">
    <name>pSSII-1</name>
</geneLocation>
<proteinExistence type="predicted"/>
<organism evidence="2">
    <name type="scientific">Lysinibacillus sphaericus</name>
    <name type="common">Bacillus sphaericus</name>
    <dbReference type="NCBI Taxonomy" id="1421"/>
    <lineage>
        <taxon>Bacteria</taxon>
        <taxon>Bacillati</taxon>
        <taxon>Bacillota</taxon>
        <taxon>Bacilli</taxon>
        <taxon>Bacillales</taxon>
        <taxon>Bacillaceae</taxon>
        <taxon>Lysinibacillus</taxon>
    </lineage>
</organism>